<dbReference type="CDD" id="cd00207">
    <property type="entry name" value="fer2"/>
    <property type="match status" value="1"/>
</dbReference>
<sequence length="322" mass="36120">MTLGKLKLKVTDIQCEAKGILLLELRDENKQVLPPFTAGSHLEIYLANGLTRHYSLLNSPAERDRYVVAVSLNPNSQGGSAFIHQKIKLGDVLSISTPRNHFELVDAAEYCFIAGGIGITPILSMIHWCIAHQKKWTLYYSTRNRQRAAFYESLNVLHQAENIHFHFNDEQANLLDLEHIVQELSPNTHIYCCGPNPLMLALKEVSVAIAERVHFEWFNAPQPIKSETQSVEDISEFTVKLAKSGHEIIVKPEQSILDAIESHGIEVPFSCRAGICGACECTVLRGEPEHLDMVLSDSEKQANQRMLICVSRSRSPVLELDL</sequence>
<name>A0A3S9AQ42_ACIJO</name>
<dbReference type="RefSeq" id="WP_126039409.1">
    <property type="nucleotide sequence ID" value="NZ_CP022299.1"/>
</dbReference>
<accession>A0A3S9AQ42</accession>
<evidence type="ECO:0000256" key="4">
    <source>
        <dbReference type="ARBA" id="ARBA00023002"/>
    </source>
</evidence>
<geneLocation type="plasmid" evidence="10">
    <name>pic001a</name>
</geneLocation>
<dbReference type="Gene3D" id="3.40.50.80">
    <property type="entry name" value="Nucleotide-binding domain of ferredoxin-NADP reductase (FNR) module"/>
    <property type="match status" value="1"/>
</dbReference>
<dbReference type="GO" id="GO:0016491">
    <property type="term" value="F:oxidoreductase activity"/>
    <property type="evidence" value="ECO:0007669"/>
    <property type="project" value="UniProtKB-KW"/>
</dbReference>
<dbReference type="PANTHER" id="PTHR47354">
    <property type="entry name" value="NADH OXIDOREDUCTASE HCR"/>
    <property type="match status" value="1"/>
</dbReference>
<gene>
    <name evidence="9" type="ORF">CFH90_17820</name>
</gene>
<evidence type="ECO:0000313" key="9">
    <source>
        <dbReference type="EMBL" id="AZN65780.1"/>
    </source>
</evidence>
<dbReference type="Pfam" id="PF00175">
    <property type="entry name" value="NAD_binding_1"/>
    <property type="match status" value="1"/>
</dbReference>
<keyword evidence="5" id="KW-0408">Iron</keyword>
<dbReference type="GO" id="GO:0051537">
    <property type="term" value="F:2 iron, 2 sulfur cluster binding"/>
    <property type="evidence" value="ECO:0007669"/>
    <property type="project" value="UniProtKB-KW"/>
</dbReference>
<keyword evidence="1" id="KW-0285">Flavoprotein</keyword>
<dbReference type="InterPro" id="IPR036010">
    <property type="entry name" value="2Fe-2S_ferredoxin-like_sf"/>
</dbReference>
<dbReference type="Gene3D" id="2.40.30.10">
    <property type="entry name" value="Translation factors"/>
    <property type="match status" value="1"/>
</dbReference>
<evidence type="ECO:0000256" key="3">
    <source>
        <dbReference type="ARBA" id="ARBA00022723"/>
    </source>
</evidence>
<protein>
    <submittedName>
        <fullName evidence="9">Oxidoreductase</fullName>
    </submittedName>
</protein>
<dbReference type="PANTHER" id="PTHR47354:SF1">
    <property type="entry name" value="CARNITINE MONOOXYGENASE REDUCTASE SUBUNIT"/>
    <property type="match status" value="1"/>
</dbReference>
<dbReference type="PRINTS" id="PR00409">
    <property type="entry name" value="PHDIOXRDTASE"/>
</dbReference>
<dbReference type="GO" id="GO:0046872">
    <property type="term" value="F:metal ion binding"/>
    <property type="evidence" value="ECO:0007669"/>
    <property type="project" value="UniProtKB-KW"/>
</dbReference>
<dbReference type="AlphaFoldDB" id="A0A3S9AQ42"/>
<organism evidence="9 10">
    <name type="scientific">Acinetobacter johnsonii</name>
    <dbReference type="NCBI Taxonomy" id="40214"/>
    <lineage>
        <taxon>Bacteria</taxon>
        <taxon>Pseudomonadati</taxon>
        <taxon>Pseudomonadota</taxon>
        <taxon>Gammaproteobacteria</taxon>
        <taxon>Moraxellales</taxon>
        <taxon>Moraxellaceae</taxon>
        <taxon>Acinetobacter</taxon>
    </lineage>
</organism>
<reference evidence="9 10" key="1">
    <citation type="submission" date="2017-06" db="EMBL/GenBank/DDBJ databases">
        <title>Complete Genome Sequence of the Carbazole-Degrading Bacterium Acinetobacter johnsonii IC001.</title>
        <authorList>
            <person name="Vejarano F."/>
            <person name="Suzuki-Minakuchi C."/>
            <person name="Ohtsubo Y."/>
            <person name="Tsuda M."/>
            <person name="Okada K."/>
            <person name="Nojiri H."/>
        </authorList>
    </citation>
    <scope>NUCLEOTIDE SEQUENCE [LARGE SCALE GENOMIC DNA]</scope>
    <source>
        <strain evidence="9 10">IC001</strain>
        <plasmid evidence="10">pic001a</plasmid>
    </source>
</reference>
<feature type="domain" description="FAD-binding FR-type" evidence="8">
    <location>
        <begin position="3"/>
        <end position="105"/>
    </location>
</feature>
<keyword evidence="6" id="KW-0411">Iron-sulfur</keyword>
<dbReference type="InterPro" id="IPR001433">
    <property type="entry name" value="OxRdtase_FAD/NAD-bd"/>
</dbReference>
<dbReference type="PROSITE" id="PS00197">
    <property type="entry name" value="2FE2S_FER_1"/>
    <property type="match status" value="1"/>
</dbReference>
<evidence type="ECO:0000313" key="10">
    <source>
        <dbReference type="Proteomes" id="UP000276980"/>
    </source>
</evidence>
<keyword evidence="9" id="KW-0614">Plasmid</keyword>
<dbReference type="SUPFAM" id="SSF54292">
    <property type="entry name" value="2Fe-2S ferredoxin-like"/>
    <property type="match status" value="1"/>
</dbReference>
<dbReference type="Proteomes" id="UP000276980">
    <property type="component" value="Plasmid pIC001A"/>
</dbReference>
<evidence type="ECO:0000256" key="2">
    <source>
        <dbReference type="ARBA" id="ARBA00022714"/>
    </source>
</evidence>
<proteinExistence type="predicted"/>
<evidence type="ECO:0000259" key="7">
    <source>
        <dbReference type="PROSITE" id="PS51085"/>
    </source>
</evidence>
<evidence type="ECO:0000256" key="5">
    <source>
        <dbReference type="ARBA" id="ARBA00023004"/>
    </source>
</evidence>
<dbReference type="InterPro" id="IPR039261">
    <property type="entry name" value="FNR_nucleotide-bd"/>
</dbReference>
<dbReference type="InterPro" id="IPR001041">
    <property type="entry name" value="2Fe-2S_ferredoxin-type"/>
</dbReference>
<dbReference type="EMBL" id="CP022299">
    <property type="protein sequence ID" value="AZN65780.1"/>
    <property type="molecule type" value="Genomic_DNA"/>
</dbReference>
<feature type="domain" description="2Fe-2S ferredoxin-type" evidence="7">
    <location>
        <begin position="235"/>
        <end position="322"/>
    </location>
</feature>
<dbReference type="InterPro" id="IPR017927">
    <property type="entry name" value="FAD-bd_FR_type"/>
</dbReference>
<keyword evidence="4" id="KW-0560">Oxidoreductase</keyword>
<dbReference type="InterPro" id="IPR006058">
    <property type="entry name" value="2Fe2S_fd_BS"/>
</dbReference>
<dbReference type="PROSITE" id="PS51085">
    <property type="entry name" value="2FE2S_FER_2"/>
    <property type="match status" value="1"/>
</dbReference>
<dbReference type="CDD" id="cd06185">
    <property type="entry name" value="PDR_like"/>
    <property type="match status" value="1"/>
</dbReference>
<dbReference type="InterPro" id="IPR050415">
    <property type="entry name" value="MRET"/>
</dbReference>
<evidence type="ECO:0000259" key="8">
    <source>
        <dbReference type="PROSITE" id="PS51384"/>
    </source>
</evidence>
<dbReference type="InterPro" id="IPR012675">
    <property type="entry name" value="Beta-grasp_dom_sf"/>
</dbReference>
<dbReference type="SUPFAM" id="SSF63380">
    <property type="entry name" value="Riboflavin synthase domain-like"/>
    <property type="match status" value="1"/>
</dbReference>
<dbReference type="PROSITE" id="PS51384">
    <property type="entry name" value="FAD_FR"/>
    <property type="match status" value="1"/>
</dbReference>
<evidence type="ECO:0000256" key="1">
    <source>
        <dbReference type="ARBA" id="ARBA00022630"/>
    </source>
</evidence>
<evidence type="ECO:0000256" key="6">
    <source>
        <dbReference type="ARBA" id="ARBA00023014"/>
    </source>
</evidence>
<keyword evidence="2" id="KW-0001">2Fe-2S</keyword>
<dbReference type="Pfam" id="PF00111">
    <property type="entry name" value="Fer2"/>
    <property type="match status" value="1"/>
</dbReference>
<keyword evidence="3" id="KW-0479">Metal-binding</keyword>
<dbReference type="InterPro" id="IPR017938">
    <property type="entry name" value="Riboflavin_synthase-like_b-brl"/>
</dbReference>
<dbReference type="Gene3D" id="3.10.20.30">
    <property type="match status" value="1"/>
</dbReference>
<dbReference type="SUPFAM" id="SSF52343">
    <property type="entry name" value="Ferredoxin reductase-like, C-terminal NADP-linked domain"/>
    <property type="match status" value="1"/>
</dbReference>